<dbReference type="PROSITE" id="PS50893">
    <property type="entry name" value="ABC_TRANSPORTER_2"/>
    <property type="match status" value="1"/>
</dbReference>
<dbReference type="InterPro" id="IPR017871">
    <property type="entry name" value="ABC_transporter-like_CS"/>
</dbReference>
<evidence type="ECO:0000256" key="8">
    <source>
        <dbReference type="ARBA" id="ARBA00023065"/>
    </source>
</evidence>
<dbReference type="Pfam" id="PF00005">
    <property type="entry name" value="ABC_tran"/>
    <property type="match status" value="1"/>
</dbReference>
<dbReference type="SMART" id="SM00382">
    <property type="entry name" value="AAA"/>
    <property type="match status" value="1"/>
</dbReference>
<dbReference type="PROSITE" id="PS00211">
    <property type="entry name" value="ABC_TRANSPORTER_1"/>
    <property type="match status" value="1"/>
</dbReference>
<evidence type="ECO:0000256" key="7">
    <source>
        <dbReference type="ARBA" id="ARBA00023004"/>
    </source>
</evidence>
<proteinExistence type="predicted"/>
<evidence type="ECO:0000256" key="5">
    <source>
        <dbReference type="ARBA" id="ARBA00022741"/>
    </source>
</evidence>
<name>A0A7W8VFB1_9ACTN</name>
<evidence type="ECO:0000313" key="13">
    <source>
        <dbReference type="Proteomes" id="UP000572635"/>
    </source>
</evidence>
<dbReference type="InterPro" id="IPR051535">
    <property type="entry name" value="Siderophore_ABC-ATPase"/>
</dbReference>
<keyword evidence="7" id="KW-0408">Iron</keyword>
<dbReference type="PANTHER" id="PTHR42771:SF2">
    <property type="entry name" value="IRON(3+)-HYDROXAMATE IMPORT ATP-BINDING PROTEIN FHUC"/>
    <property type="match status" value="1"/>
</dbReference>
<evidence type="ECO:0000256" key="6">
    <source>
        <dbReference type="ARBA" id="ARBA00022840"/>
    </source>
</evidence>
<evidence type="ECO:0000256" key="3">
    <source>
        <dbReference type="ARBA" id="ARBA00022475"/>
    </source>
</evidence>
<dbReference type="AlphaFoldDB" id="A0A7W8VFB1"/>
<dbReference type="CDD" id="cd03214">
    <property type="entry name" value="ABC_Iron-Siderophores_B12_Hemin"/>
    <property type="match status" value="1"/>
</dbReference>
<keyword evidence="6 12" id="KW-0067">ATP-binding</keyword>
<dbReference type="PANTHER" id="PTHR42771">
    <property type="entry name" value="IRON(3+)-HYDROXAMATE IMPORT ATP-BINDING PROTEIN FHUC"/>
    <property type="match status" value="1"/>
</dbReference>
<gene>
    <name evidence="12" type="ORF">HDA36_004480</name>
</gene>
<evidence type="ECO:0000256" key="2">
    <source>
        <dbReference type="ARBA" id="ARBA00022448"/>
    </source>
</evidence>
<sequence length="289" mass="31226">MSEPSRLWGENLTLAYDQSVISSNLGISIPDNSFTVIVGPNACGKSTLLRALSRMLKPTSGAVHLDGRLISSYPSKEVARRLGLLPQSSVAPDGITVADLVARGRYPHQKLLRQWSRADEAVIGEAMDATSVSDLADRMVDELSGGQRQRVWLAMVLAQQTPLLLLDEPTTYLDIAHQIDVLDLCAELHADRDYTLVAVLHDLNHACRYATHLIVMKDGSVVAEGDPTEIVTDELVEKVFGLPVRVVADPETHTPMIVPVDRRGIAARRSAKESGGAAGEAAMGHPRSA</sequence>
<evidence type="ECO:0000256" key="9">
    <source>
        <dbReference type="ARBA" id="ARBA00023136"/>
    </source>
</evidence>
<dbReference type="InterPro" id="IPR003593">
    <property type="entry name" value="AAA+_ATPase"/>
</dbReference>
<dbReference type="GO" id="GO:0006826">
    <property type="term" value="P:iron ion transport"/>
    <property type="evidence" value="ECO:0007669"/>
    <property type="project" value="UniProtKB-KW"/>
</dbReference>
<dbReference type="InterPro" id="IPR003439">
    <property type="entry name" value="ABC_transporter-like_ATP-bd"/>
</dbReference>
<comment type="caution">
    <text evidence="12">The sequence shown here is derived from an EMBL/GenBank/DDBJ whole genome shotgun (WGS) entry which is preliminary data.</text>
</comment>
<keyword evidence="5" id="KW-0547">Nucleotide-binding</keyword>
<dbReference type="FunFam" id="3.40.50.300:FF:000134">
    <property type="entry name" value="Iron-enterobactin ABC transporter ATP-binding protein"/>
    <property type="match status" value="1"/>
</dbReference>
<reference evidence="12 13" key="1">
    <citation type="submission" date="2020-08" db="EMBL/GenBank/DDBJ databases">
        <title>Sequencing the genomes of 1000 actinobacteria strains.</title>
        <authorList>
            <person name="Klenk H.-P."/>
        </authorList>
    </citation>
    <scope>NUCLEOTIDE SEQUENCE [LARGE SCALE GENOMIC DNA]</scope>
    <source>
        <strain evidence="12 13">DSM 44551</strain>
    </source>
</reference>
<dbReference type="Proteomes" id="UP000572635">
    <property type="component" value="Unassembled WGS sequence"/>
</dbReference>
<keyword evidence="13" id="KW-1185">Reference proteome</keyword>
<feature type="domain" description="ABC transporter" evidence="11">
    <location>
        <begin position="7"/>
        <end position="243"/>
    </location>
</feature>
<dbReference type="RefSeq" id="WP_184394972.1">
    <property type="nucleotide sequence ID" value="NZ_BAAAJD010000001.1"/>
</dbReference>
<organism evidence="12 13">
    <name type="scientific">Nocardiopsis composta</name>
    <dbReference type="NCBI Taxonomy" id="157465"/>
    <lineage>
        <taxon>Bacteria</taxon>
        <taxon>Bacillati</taxon>
        <taxon>Actinomycetota</taxon>
        <taxon>Actinomycetes</taxon>
        <taxon>Streptosporangiales</taxon>
        <taxon>Nocardiopsidaceae</taxon>
        <taxon>Nocardiopsis</taxon>
    </lineage>
</organism>
<evidence type="ECO:0000259" key="11">
    <source>
        <dbReference type="PROSITE" id="PS50893"/>
    </source>
</evidence>
<evidence type="ECO:0000313" key="12">
    <source>
        <dbReference type="EMBL" id="MBB5434396.1"/>
    </source>
</evidence>
<feature type="region of interest" description="Disordered" evidence="10">
    <location>
        <begin position="268"/>
        <end position="289"/>
    </location>
</feature>
<comment type="subcellular location">
    <subcellularLocation>
        <location evidence="1">Cell membrane</location>
        <topology evidence="1">Peripheral membrane protein</topology>
    </subcellularLocation>
</comment>
<feature type="compositionally biased region" description="Low complexity" evidence="10">
    <location>
        <begin position="273"/>
        <end position="282"/>
    </location>
</feature>
<dbReference type="GO" id="GO:0005886">
    <property type="term" value="C:plasma membrane"/>
    <property type="evidence" value="ECO:0007669"/>
    <property type="project" value="UniProtKB-SubCell"/>
</dbReference>
<dbReference type="GO" id="GO:0005524">
    <property type="term" value="F:ATP binding"/>
    <property type="evidence" value="ECO:0007669"/>
    <property type="project" value="UniProtKB-KW"/>
</dbReference>
<accession>A0A7W8VFB1</accession>
<dbReference type="EMBL" id="JACHDB010000001">
    <property type="protein sequence ID" value="MBB5434396.1"/>
    <property type="molecule type" value="Genomic_DNA"/>
</dbReference>
<dbReference type="SUPFAM" id="SSF52540">
    <property type="entry name" value="P-loop containing nucleoside triphosphate hydrolases"/>
    <property type="match status" value="1"/>
</dbReference>
<keyword evidence="3" id="KW-1003">Cell membrane</keyword>
<evidence type="ECO:0000256" key="4">
    <source>
        <dbReference type="ARBA" id="ARBA00022496"/>
    </source>
</evidence>
<keyword evidence="2" id="KW-0813">Transport</keyword>
<evidence type="ECO:0000256" key="1">
    <source>
        <dbReference type="ARBA" id="ARBA00004202"/>
    </source>
</evidence>
<dbReference type="Gene3D" id="3.40.50.300">
    <property type="entry name" value="P-loop containing nucleotide triphosphate hydrolases"/>
    <property type="match status" value="1"/>
</dbReference>
<dbReference type="GO" id="GO:0016887">
    <property type="term" value="F:ATP hydrolysis activity"/>
    <property type="evidence" value="ECO:0007669"/>
    <property type="project" value="InterPro"/>
</dbReference>
<keyword evidence="4" id="KW-0410">Iron transport</keyword>
<dbReference type="InterPro" id="IPR027417">
    <property type="entry name" value="P-loop_NTPase"/>
</dbReference>
<keyword evidence="8" id="KW-0406">Ion transport</keyword>
<protein>
    <submittedName>
        <fullName evidence="12">Iron complex transport system ATP-binding protein</fullName>
    </submittedName>
</protein>
<keyword evidence="9" id="KW-0472">Membrane</keyword>
<evidence type="ECO:0000256" key="10">
    <source>
        <dbReference type="SAM" id="MobiDB-lite"/>
    </source>
</evidence>